<dbReference type="EMBL" id="UINC01134996">
    <property type="protein sequence ID" value="SVD18878.1"/>
    <property type="molecule type" value="Genomic_DNA"/>
</dbReference>
<feature type="non-terminal residue" evidence="2">
    <location>
        <position position="1"/>
    </location>
</feature>
<feature type="region of interest" description="Disordered" evidence="1">
    <location>
        <begin position="1"/>
        <end position="20"/>
    </location>
</feature>
<gene>
    <name evidence="2" type="ORF">METZ01_LOCUS371732</name>
</gene>
<name>A0A382TBZ7_9ZZZZ</name>
<evidence type="ECO:0000256" key="1">
    <source>
        <dbReference type="SAM" id="MobiDB-lite"/>
    </source>
</evidence>
<reference evidence="2" key="1">
    <citation type="submission" date="2018-05" db="EMBL/GenBank/DDBJ databases">
        <authorList>
            <person name="Lanie J.A."/>
            <person name="Ng W.-L."/>
            <person name="Kazmierczak K.M."/>
            <person name="Andrzejewski T.M."/>
            <person name="Davidsen T.M."/>
            <person name="Wayne K.J."/>
            <person name="Tettelin H."/>
            <person name="Glass J.I."/>
            <person name="Rusch D."/>
            <person name="Podicherti R."/>
            <person name="Tsui H.-C.T."/>
            <person name="Winkler M.E."/>
        </authorList>
    </citation>
    <scope>NUCLEOTIDE SEQUENCE</scope>
</reference>
<proteinExistence type="predicted"/>
<sequence length="49" mass="5622">RDGGPKVRRRVEKSRGNEGDGKLLVPYVYRRGRVVERVLEIDRMVAGIL</sequence>
<protein>
    <submittedName>
        <fullName evidence="2">Uncharacterized protein</fullName>
    </submittedName>
</protein>
<accession>A0A382TBZ7</accession>
<evidence type="ECO:0000313" key="2">
    <source>
        <dbReference type="EMBL" id="SVD18878.1"/>
    </source>
</evidence>
<feature type="compositionally biased region" description="Basic residues" evidence="1">
    <location>
        <begin position="1"/>
        <end position="12"/>
    </location>
</feature>
<organism evidence="2">
    <name type="scientific">marine metagenome</name>
    <dbReference type="NCBI Taxonomy" id="408172"/>
    <lineage>
        <taxon>unclassified sequences</taxon>
        <taxon>metagenomes</taxon>
        <taxon>ecological metagenomes</taxon>
    </lineage>
</organism>
<dbReference type="AlphaFoldDB" id="A0A382TBZ7"/>